<reference evidence="2 3" key="1">
    <citation type="journal article" date="2019" name="Int. J. Syst. Evol. Microbiol.">
        <title>The Global Catalogue of Microorganisms (GCM) 10K type strain sequencing project: providing services to taxonomists for standard genome sequencing and annotation.</title>
        <authorList>
            <consortium name="The Broad Institute Genomics Platform"/>
            <consortium name="The Broad Institute Genome Sequencing Center for Infectious Disease"/>
            <person name="Wu L."/>
            <person name="Ma J."/>
        </authorList>
    </citation>
    <scope>NUCLEOTIDE SEQUENCE [LARGE SCALE GENOMIC DNA]</scope>
    <source>
        <strain evidence="2 3">JCM 13929</strain>
    </source>
</reference>
<keyword evidence="1" id="KW-0812">Transmembrane</keyword>
<evidence type="ECO:0000256" key="1">
    <source>
        <dbReference type="SAM" id="Phobius"/>
    </source>
</evidence>
<evidence type="ECO:0008006" key="4">
    <source>
        <dbReference type="Google" id="ProtNLM"/>
    </source>
</evidence>
<dbReference type="Pfam" id="PF19545">
    <property type="entry name" value="DUF6069"/>
    <property type="match status" value="1"/>
</dbReference>
<protein>
    <recommendedName>
        <fullName evidence="4">Cell envelope biogenesis protein OmpA</fullName>
    </recommendedName>
</protein>
<organism evidence="2 3">
    <name type="scientific">Nonomuraea maheshkhaliensis</name>
    <dbReference type="NCBI Taxonomy" id="419590"/>
    <lineage>
        <taxon>Bacteria</taxon>
        <taxon>Bacillati</taxon>
        <taxon>Actinomycetota</taxon>
        <taxon>Actinomycetes</taxon>
        <taxon>Streptosporangiales</taxon>
        <taxon>Streptosporangiaceae</taxon>
        <taxon>Nonomuraea</taxon>
    </lineage>
</organism>
<feature type="transmembrane region" description="Helical" evidence="1">
    <location>
        <begin position="83"/>
        <end position="103"/>
    </location>
</feature>
<dbReference type="Proteomes" id="UP001500064">
    <property type="component" value="Unassembled WGS sequence"/>
</dbReference>
<keyword evidence="1" id="KW-1133">Transmembrane helix</keyword>
<dbReference type="RefSeq" id="WP_346112833.1">
    <property type="nucleotide sequence ID" value="NZ_BAAAMU010000108.1"/>
</dbReference>
<name>A0ABN2GUQ8_9ACTN</name>
<keyword evidence="1" id="KW-0472">Membrane</keyword>
<dbReference type="EMBL" id="BAAAMU010000108">
    <property type="protein sequence ID" value="GAA1677136.1"/>
    <property type="molecule type" value="Genomic_DNA"/>
</dbReference>
<proteinExistence type="predicted"/>
<evidence type="ECO:0000313" key="3">
    <source>
        <dbReference type="Proteomes" id="UP001500064"/>
    </source>
</evidence>
<gene>
    <name evidence="2" type="ORF">GCM10009733_087520</name>
</gene>
<keyword evidence="3" id="KW-1185">Reference proteome</keyword>
<evidence type="ECO:0000313" key="2">
    <source>
        <dbReference type="EMBL" id="GAA1677136.1"/>
    </source>
</evidence>
<feature type="transmembrane region" description="Helical" evidence="1">
    <location>
        <begin position="48"/>
        <end position="71"/>
    </location>
</feature>
<comment type="caution">
    <text evidence="2">The sequence shown here is derived from an EMBL/GenBank/DDBJ whole genome shotgun (WGS) entry which is preliminary data.</text>
</comment>
<dbReference type="InterPro" id="IPR045713">
    <property type="entry name" value="DUF6069"/>
</dbReference>
<feature type="transmembrane region" description="Helical" evidence="1">
    <location>
        <begin position="109"/>
        <end position="127"/>
    </location>
</feature>
<sequence>MSVITTAVPARSLILSGLTATAVAGAVTAAVAAAGELAGISLVVNGAPIPVSGFATLTVIFSLVGLVLAAVLARRARHPRTTFVRTTLVLTALSLVPDVLVGASVTTKALLMVTHVVAAAIVIPAIARRLSA</sequence>
<accession>A0ABN2GUQ8</accession>